<keyword evidence="1" id="KW-0812">Transmembrane</keyword>
<sequence length="265" mass="29953">MYAAVLVIQGCEYILPEYSADLKGKYIEIDAGIKAVLAILLGVASLYCDNRLDLIYFALFLVVITVFLRSDFRFVLKNIAAYGVIFVFPCLCGLLLSLLVNKLFPGAAFHSNIVFEGLLLKMVKIFFIWYIGSLYFFTTPFRSIVYMLNKVFSPLNSLGIPVSKYLNIVMCIVNVLTKSVGQFKQDILEQARHIFKNNHLGVKTKFKELSNILANFIANSLQQTDEIQKQAELTCVDNSQYTLRITKNAIVAFLGCIIFLLLFFA</sequence>
<keyword evidence="3" id="KW-1185">Reference proteome</keyword>
<feature type="transmembrane region" description="Helical" evidence="1">
    <location>
        <begin position="79"/>
        <end position="98"/>
    </location>
</feature>
<evidence type="ECO:0008006" key="4">
    <source>
        <dbReference type="Google" id="ProtNLM"/>
    </source>
</evidence>
<organism evidence="2 3">
    <name type="scientific">Syntrophaceticus schinkii</name>
    <dbReference type="NCBI Taxonomy" id="499207"/>
    <lineage>
        <taxon>Bacteria</taxon>
        <taxon>Bacillati</taxon>
        <taxon>Bacillota</taxon>
        <taxon>Clostridia</taxon>
        <taxon>Thermoanaerobacterales</taxon>
        <taxon>Thermoanaerobacterales Family III. Incertae Sedis</taxon>
        <taxon>Syntrophaceticus</taxon>
    </lineage>
</organism>
<protein>
    <recommendedName>
        <fullName evidence="4">Cobalt transport protein</fullName>
    </recommendedName>
</protein>
<feature type="transmembrane region" description="Helical" evidence="1">
    <location>
        <begin position="248"/>
        <end position="264"/>
    </location>
</feature>
<keyword evidence="1" id="KW-0472">Membrane</keyword>
<name>A0A0B7MGS1_9FIRM</name>
<evidence type="ECO:0000313" key="2">
    <source>
        <dbReference type="EMBL" id="CEO89250.1"/>
    </source>
</evidence>
<dbReference type="Proteomes" id="UP000046155">
    <property type="component" value="Unassembled WGS sequence"/>
</dbReference>
<reference evidence="3" key="1">
    <citation type="submission" date="2015-01" db="EMBL/GenBank/DDBJ databases">
        <authorList>
            <person name="Manzoor Shahid"/>
            <person name="Zubair Saima"/>
        </authorList>
    </citation>
    <scope>NUCLEOTIDE SEQUENCE [LARGE SCALE GENOMIC DNA]</scope>
    <source>
        <strain evidence="3">Sp3</strain>
    </source>
</reference>
<proteinExistence type="predicted"/>
<feature type="transmembrane region" description="Helical" evidence="1">
    <location>
        <begin position="54"/>
        <end position="72"/>
    </location>
</feature>
<feature type="transmembrane region" description="Helical" evidence="1">
    <location>
        <begin position="118"/>
        <end position="137"/>
    </location>
</feature>
<gene>
    <name evidence="2" type="ORF">SSCH_420043</name>
</gene>
<dbReference type="EMBL" id="CDRZ01000239">
    <property type="protein sequence ID" value="CEO89250.1"/>
    <property type="molecule type" value="Genomic_DNA"/>
</dbReference>
<keyword evidence="1" id="KW-1133">Transmembrane helix</keyword>
<evidence type="ECO:0000313" key="3">
    <source>
        <dbReference type="Proteomes" id="UP000046155"/>
    </source>
</evidence>
<dbReference type="AlphaFoldDB" id="A0A0B7MGS1"/>
<feature type="transmembrane region" description="Helical" evidence="1">
    <location>
        <begin position="31"/>
        <end position="48"/>
    </location>
</feature>
<accession>A0A0B7MGS1</accession>
<evidence type="ECO:0000256" key="1">
    <source>
        <dbReference type="SAM" id="Phobius"/>
    </source>
</evidence>